<proteinExistence type="predicted"/>
<keyword evidence="1" id="KW-1133">Transmembrane helix</keyword>
<dbReference type="RefSeq" id="WP_209353050.1">
    <property type="nucleotide sequence ID" value="NZ_JAGIYZ010000017.1"/>
</dbReference>
<keyword evidence="1" id="KW-0472">Membrane</keyword>
<dbReference type="Pfam" id="PF13400">
    <property type="entry name" value="Tad"/>
    <property type="match status" value="1"/>
</dbReference>
<evidence type="ECO:0000313" key="4">
    <source>
        <dbReference type="Proteomes" id="UP000680815"/>
    </source>
</evidence>
<dbReference type="InterPro" id="IPR028087">
    <property type="entry name" value="Tad_N"/>
</dbReference>
<keyword evidence="4" id="KW-1185">Reference proteome</keyword>
<feature type="transmembrane region" description="Helical" evidence="1">
    <location>
        <begin position="20"/>
        <end position="40"/>
    </location>
</feature>
<evidence type="ECO:0000313" key="3">
    <source>
        <dbReference type="EMBL" id="MBP0465664.1"/>
    </source>
</evidence>
<evidence type="ECO:0000259" key="2">
    <source>
        <dbReference type="Pfam" id="PF13400"/>
    </source>
</evidence>
<name>A0ABS4AWC6_9PROT</name>
<accession>A0ABS4AWC6</accession>
<keyword evidence="1" id="KW-0812">Transmembrane</keyword>
<organism evidence="3 4">
    <name type="scientific">Roseomonas nitratireducens</name>
    <dbReference type="NCBI Taxonomy" id="2820810"/>
    <lineage>
        <taxon>Bacteria</taxon>
        <taxon>Pseudomonadati</taxon>
        <taxon>Pseudomonadota</taxon>
        <taxon>Alphaproteobacteria</taxon>
        <taxon>Acetobacterales</taxon>
        <taxon>Roseomonadaceae</taxon>
        <taxon>Roseomonas</taxon>
    </lineage>
</organism>
<comment type="caution">
    <text evidence="3">The sequence shown here is derived from an EMBL/GenBank/DDBJ whole genome shotgun (WGS) entry which is preliminary data.</text>
</comment>
<feature type="domain" description="Putative Flp pilus-assembly TadG-like N-terminal" evidence="2">
    <location>
        <begin position="24"/>
        <end position="65"/>
    </location>
</feature>
<protein>
    <recommendedName>
        <fullName evidence="2">Putative Flp pilus-assembly TadG-like N-terminal domain-containing protein</fullName>
    </recommendedName>
</protein>
<sequence length="501" mass="52783">MLRCRLPFLRIRPAARRRGALGAAIAVSSAALFGMAGLAIEGGHWLLMRRNAQNAADMAALAAARLLDGSRDVQMRSAATAAALEVAARNGFTDGAAGAAVVVNLDAGGNSAAVEVIVRRDITTVLTRLIPAVGNTVTPAGRAVAAPFDRQDVCLLADRPDGVDRANQPTQVRYKSTDNHRYLNCVVHANSRDRGALSGTNEYQRGIVIDSINAGALVTDALRSTDSRCGKIESTATGDACGFVSRSAPFTGSVRPVSNPYSHLDALVAPACTRTLTSTSVDFAARAQGNTQVLTPGVYCPPAGQREATINLKEGAGATMTSGTYFFRGVNLTIDLSGALNCLECTFVFLDSPQAATNPDLRGRPGEFWVKGAQLDFRAPAVNASDPALNGMLFVRLSGGYLLDDQPPGANNMEGRADGSTLERFGVTFETAQNVHLEGGQYFGESAVWIKSSTTSRLSPCNPIVAGIVFFESSDDWTLDTSGCARINTPVAGILRTRLIQ</sequence>
<dbReference type="EMBL" id="JAGIYZ010000017">
    <property type="protein sequence ID" value="MBP0465664.1"/>
    <property type="molecule type" value="Genomic_DNA"/>
</dbReference>
<evidence type="ECO:0000256" key="1">
    <source>
        <dbReference type="SAM" id="Phobius"/>
    </source>
</evidence>
<gene>
    <name evidence="3" type="ORF">J5Y09_17185</name>
</gene>
<dbReference type="Proteomes" id="UP000680815">
    <property type="component" value="Unassembled WGS sequence"/>
</dbReference>
<reference evidence="3 4" key="1">
    <citation type="submission" date="2021-03" db="EMBL/GenBank/DDBJ databases">
        <authorList>
            <person name="So Y."/>
        </authorList>
    </citation>
    <scope>NUCLEOTIDE SEQUENCE [LARGE SCALE GENOMIC DNA]</scope>
    <source>
        <strain evidence="3 4">PWR1</strain>
    </source>
</reference>